<dbReference type="AlphaFoldDB" id="A0A0F9TP80"/>
<reference evidence="4" key="1">
    <citation type="journal article" date="2015" name="Nature">
        <title>Complex archaea that bridge the gap between prokaryotes and eukaryotes.</title>
        <authorList>
            <person name="Spang A."/>
            <person name="Saw J.H."/>
            <person name="Jorgensen S.L."/>
            <person name="Zaremba-Niedzwiedzka K."/>
            <person name="Martijn J."/>
            <person name="Lind A.E."/>
            <person name="van Eijk R."/>
            <person name="Schleper C."/>
            <person name="Guy L."/>
            <person name="Ettema T.J."/>
        </authorList>
    </citation>
    <scope>NUCLEOTIDE SEQUENCE</scope>
</reference>
<organism evidence="4">
    <name type="scientific">marine sediment metagenome</name>
    <dbReference type="NCBI Taxonomy" id="412755"/>
    <lineage>
        <taxon>unclassified sequences</taxon>
        <taxon>metagenomes</taxon>
        <taxon>ecological metagenomes</taxon>
    </lineage>
</organism>
<dbReference type="Gene3D" id="3.40.50.300">
    <property type="entry name" value="P-loop containing nucleotide triphosphate hydrolases"/>
    <property type="match status" value="1"/>
</dbReference>
<dbReference type="InterPro" id="IPR005021">
    <property type="entry name" value="Terminase_largesu-like"/>
</dbReference>
<dbReference type="InterPro" id="IPR027417">
    <property type="entry name" value="P-loop_NTPase"/>
</dbReference>
<protein>
    <recommendedName>
        <fullName evidence="5">Terminase large subunit</fullName>
    </recommendedName>
</protein>
<evidence type="ECO:0008006" key="5">
    <source>
        <dbReference type="Google" id="ProtNLM"/>
    </source>
</evidence>
<dbReference type="Pfam" id="PF20441">
    <property type="entry name" value="TerL_nuclease"/>
    <property type="match status" value="1"/>
</dbReference>
<dbReference type="InterPro" id="IPR046462">
    <property type="entry name" value="TerL_nuclease"/>
</dbReference>
<accession>A0A0F9TP80</accession>
<dbReference type="Pfam" id="PF03354">
    <property type="entry name" value="TerL_ATPase"/>
    <property type="match status" value="1"/>
</dbReference>
<gene>
    <name evidence="4" type="ORF">LCGC14_0323630</name>
</gene>
<dbReference type="PANTHER" id="PTHR41287">
    <property type="match status" value="1"/>
</dbReference>
<dbReference type="GO" id="GO:0004519">
    <property type="term" value="F:endonuclease activity"/>
    <property type="evidence" value="ECO:0007669"/>
    <property type="project" value="InterPro"/>
</dbReference>
<evidence type="ECO:0000259" key="2">
    <source>
        <dbReference type="Pfam" id="PF03354"/>
    </source>
</evidence>
<feature type="domain" description="Terminase large subunit-like endonuclease" evidence="3">
    <location>
        <begin position="292"/>
        <end position="566"/>
    </location>
</feature>
<comment type="caution">
    <text evidence="4">The sequence shown here is derived from an EMBL/GenBank/DDBJ whole genome shotgun (WGS) entry which is preliminary data.</text>
</comment>
<evidence type="ECO:0000256" key="1">
    <source>
        <dbReference type="SAM" id="MobiDB-lite"/>
    </source>
</evidence>
<evidence type="ECO:0000259" key="3">
    <source>
        <dbReference type="Pfam" id="PF20441"/>
    </source>
</evidence>
<evidence type="ECO:0000313" key="4">
    <source>
        <dbReference type="EMBL" id="KKN81144.1"/>
    </source>
</evidence>
<dbReference type="PANTHER" id="PTHR41287:SF1">
    <property type="entry name" value="PROTEIN YMFN"/>
    <property type="match status" value="1"/>
</dbReference>
<name>A0A0F9TP80_9ZZZZ</name>
<feature type="non-terminal residue" evidence="4">
    <location>
        <position position="1"/>
    </location>
</feature>
<dbReference type="InterPro" id="IPR046461">
    <property type="entry name" value="TerL_ATPase"/>
</dbReference>
<proteinExistence type="predicted"/>
<sequence>LEKRGSWRAGKKKKEAEEAQRIAVKPETQACRVTRSNFSDAKIERIIRSKIPGYDPFRDAGDCVFDFDAARSIIRFFHCSLRHCKGPIAGQPFLLEEWQIAVLANAFGWKRPNGRRRYRKIFLFVPRKNGKSPIAAGGVLYLIMEDGERGAEVYGAARVYKQASVIWSYASGMVKQDPALDEKCSIFKGQSRSIEYVDPDGFQSIYRVLAADALSEHGQNTSGYVIDEVHALADGEMIDVLETSTGARPQPLGFYISTSDFERPVSPCNDMHKYASGVRDGLVDNPYFLPVIFEAGRDDNWADPAVWARANPNLGISLTTEYMEEQCKKAQATPAFENTFKRLNLNIRTEQDVRWIVKGKWDACVGEVDAKALEKQTCYGGLDLATTSDITCLVLAFPQDRGIKLLAFYWVPQETVAIRDKRDRTTYQKWVDQGIIRTTPGDMTDYGFVRKDINELADTYGIKQIAVDRVFQGAQLSHELEQDGMDVLAFGQGFRSMAAPTSEFDRLIRAGELEHGGCPVLSWHASNVSVRLDDAGCMKPSKVKSTEKIDGIVSAIMAVGLCMAHEEKKSVYATRGVIAL</sequence>
<dbReference type="EMBL" id="LAZR01000220">
    <property type="protein sequence ID" value="KKN81144.1"/>
    <property type="molecule type" value="Genomic_DNA"/>
</dbReference>
<feature type="region of interest" description="Disordered" evidence="1">
    <location>
        <begin position="1"/>
        <end position="20"/>
    </location>
</feature>
<feature type="domain" description="Terminase large subunit-like ATPase" evidence="2">
    <location>
        <begin position="97"/>
        <end position="275"/>
    </location>
</feature>